<dbReference type="PROSITE" id="PS50968">
    <property type="entry name" value="BIOTINYL_LIPOYL"/>
    <property type="match status" value="1"/>
</dbReference>
<organism evidence="6 7">
    <name type="scientific">Eiseniibacteriota bacterium</name>
    <dbReference type="NCBI Taxonomy" id="2212470"/>
    <lineage>
        <taxon>Bacteria</taxon>
        <taxon>Candidatus Eiseniibacteriota</taxon>
    </lineage>
</organism>
<comment type="cofactor">
    <cofactor evidence="3">
        <name>(R)-lipoate</name>
        <dbReference type="ChEBI" id="CHEBI:83088"/>
    </cofactor>
    <text evidence="3">Binds 1 lipoyl cofactor covalently.</text>
</comment>
<evidence type="ECO:0000256" key="3">
    <source>
        <dbReference type="HAMAP-Rule" id="MF_00272"/>
    </source>
</evidence>
<dbReference type="NCBIfam" id="TIGR00527">
    <property type="entry name" value="gcvH"/>
    <property type="match status" value="1"/>
</dbReference>
<dbReference type="HAMAP" id="MF_00272">
    <property type="entry name" value="GcvH"/>
    <property type="match status" value="1"/>
</dbReference>
<feature type="domain" description="Lipoyl-binding" evidence="5">
    <location>
        <begin position="22"/>
        <end position="104"/>
    </location>
</feature>
<dbReference type="GO" id="GO:0009249">
    <property type="term" value="P:protein lipoylation"/>
    <property type="evidence" value="ECO:0007669"/>
    <property type="project" value="TreeGrafter"/>
</dbReference>
<evidence type="ECO:0000313" key="7">
    <source>
        <dbReference type="Proteomes" id="UP000748308"/>
    </source>
</evidence>
<dbReference type="InterPro" id="IPR002930">
    <property type="entry name" value="GCV_H"/>
</dbReference>
<comment type="function">
    <text evidence="3">The glycine cleavage system catalyzes the degradation of glycine. The H protein shuttles the methylamine group of glycine from the P protein to the T protein.</text>
</comment>
<name>A0A937X986_UNCEI</name>
<dbReference type="EMBL" id="VGIY01000001">
    <property type="protein sequence ID" value="MBM3316226.1"/>
    <property type="molecule type" value="Genomic_DNA"/>
</dbReference>
<evidence type="ECO:0000256" key="2">
    <source>
        <dbReference type="ARBA" id="ARBA00022823"/>
    </source>
</evidence>
<evidence type="ECO:0000256" key="4">
    <source>
        <dbReference type="PIRSR" id="PIRSR617453-50"/>
    </source>
</evidence>
<dbReference type="AlphaFoldDB" id="A0A937X986"/>
<dbReference type="GO" id="GO:0005829">
    <property type="term" value="C:cytosol"/>
    <property type="evidence" value="ECO:0007669"/>
    <property type="project" value="TreeGrafter"/>
</dbReference>
<dbReference type="GO" id="GO:0005960">
    <property type="term" value="C:glycine cleavage complex"/>
    <property type="evidence" value="ECO:0007669"/>
    <property type="project" value="InterPro"/>
</dbReference>
<evidence type="ECO:0000259" key="5">
    <source>
        <dbReference type="PROSITE" id="PS50968"/>
    </source>
</evidence>
<dbReference type="NCBIfam" id="NF002270">
    <property type="entry name" value="PRK01202.1"/>
    <property type="match status" value="1"/>
</dbReference>
<reference evidence="6" key="1">
    <citation type="submission" date="2019-03" db="EMBL/GenBank/DDBJ databases">
        <title>Lake Tanganyika Metagenome-Assembled Genomes (MAGs).</title>
        <authorList>
            <person name="Tran P."/>
        </authorList>
    </citation>
    <scope>NUCLEOTIDE SEQUENCE</scope>
    <source>
        <strain evidence="6">M_DeepCast_400m_m2_100</strain>
    </source>
</reference>
<dbReference type="PROSITE" id="PS00189">
    <property type="entry name" value="LIPOYL"/>
    <property type="match status" value="1"/>
</dbReference>
<dbReference type="PANTHER" id="PTHR11715">
    <property type="entry name" value="GLYCINE CLEAVAGE SYSTEM H PROTEIN"/>
    <property type="match status" value="1"/>
</dbReference>
<sequence length="132" mass="14233">MEVRDGLRYSRDHEWVRVEGGEAVIGITDYAQEQLSDIVYVELPAAGGALRQGEPFGSVEAVKAVADLYAPLSGEVRAVNEALADDPALVNRSAFDDGWMVRLAVGDAGELDRLLSPADYRKLLSELEGAAE</sequence>
<protein>
    <recommendedName>
        <fullName evidence="3">Glycine cleavage system H protein</fullName>
    </recommendedName>
</protein>
<dbReference type="Proteomes" id="UP000748308">
    <property type="component" value="Unassembled WGS sequence"/>
</dbReference>
<dbReference type="SUPFAM" id="SSF51230">
    <property type="entry name" value="Single hybrid motif"/>
    <property type="match status" value="1"/>
</dbReference>
<dbReference type="InterPro" id="IPR003016">
    <property type="entry name" value="2-oxoA_DH_lipoyl-BS"/>
</dbReference>
<proteinExistence type="inferred from homology"/>
<dbReference type="PANTHER" id="PTHR11715:SF3">
    <property type="entry name" value="GLYCINE CLEAVAGE SYSTEM H PROTEIN-RELATED"/>
    <property type="match status" value="1"/>
</dbReference>
<dbReference type="CDD" id="cd06848">
    <property type="entry name" value="GCS_H"/>
    <property type="match status" value="1"/>
</dbReference>
<comment type="caution">
    <text evidence="6">The sequence shown here is derived from an EMBL/GenBank/DDBJ whole genome shotgun (WGS) entry which is preliminary data.</text>
</comment>
<dbReference type="InterPro" id="IPR000089">
    <property type="entry name" value="Biotin_lipoyl"/>
</dbReference>
<dbReference type="Gene3D" id="2.40.50.100">
    <property type="match status" value="1"/>
</dbReference>
<feature type="modified residue" description="N6-lipoyllysine" evidence="3 4">
    <location>
        <position position="63"/>
    </location>
</feature>
<evidence type="ECO:0000256" key="1">
    <source>
        <dbReference type="ARBA" id="ARBA00009249"/>
    </source>
</evidence>
<dbReference type="InterPro" id="IPR033753">
    <property type="entry name" value="GCV_H/Fam206"/>
</dbReference>
<comment type="similarity">
    <text evidence="1 3">Belongs to the GcvH family.</text>
</comment>
<evidence type="ECO:0000313" key="6">
    <source>
        <dbReference type="EMBL" id="MBM3316226.1"/>
    </source>
</evidence>
<keyword evidence="2 3" id="KW-0450">Lipoyl</keyword>
<dbReference type="InterPro" id="IPR011053">
    <property type="entry name" value="Single_hybrid_motif"/>
</dbReference>
<dbReference type="GO" id="GO:0019464">
    <property type="term" value="P:glycine decarboxylation via glycine cleavage system"/>
    <property type="evidence" value="ECO:0007669"/>
    <property type="project" value="UniProtKB-UniRule"/>
</dbReference>
<gene>
    <name evidence="3 6" type="primary">gcvH</name>
    <name evidence="6" type="ORF">FJY75_00065</name>
</gene>
<accession>A0A937X986</accession>
<dbReference type="Pfam" id="PF01597">
    <property type="entry name" value="GCV_H"/>
    <property type="match status" value="1"/>
</dbReference>
<dbReference type="InterPro" id="IPR017453">
    <property type="entry name" value="GCV_H_sub"/>
</dbReference>
<comment type="subunit">
    <text evidence="3">The glycine cleavage system is composed of four proteins: P, T, L and H.</text>
</comment>